<dbReference type="SMART" id="SM00869">
    <property type="entry name" value="Autotransporter"/>
    <property type="match status" value="1"/>
</dbReference>
<feature type="chain" id="PRO_5047342764" evidence="1">
    <location>
        <begin position="30"/>
        <end position="669"/>
    </location>
</feature>
<gene>
    <name evidence="3" type="ORF">ACFPB0_10565</name>
</gene>
<feature type="domain" description="Autotransporter" evidence="2">
    <location>
        <begin position="401"/>
        <end position="669"/>
    </location>
</feature>
<evidence type="ECO:0000256" key="1">
    <source>
        <dbReference type="SAM" id="SignalP"/>
    </source>
</evidence>
<proteinExistence type="predicted"/>
<dbReference type="SUPFAM" id="SSF103515">
    <property type="entry name" value="Autotransporter"/>
    <property type="match status" value="1"/>
</dbReference>
<dbReference type="InterPro" id="IPR005546">
    <property type="entry name" value="Autotransporte_beta"/>
</dbReference>
<dbReference type="Pfam" id="PF03797">
    <property type="entry name" value="Autotransporter"/>
    <property type="match status" value="1"/>
</dbReference>
<dbReference type="InterPro" id="IPR014262">
    <property type="entry name" value="HAF_rpt"/>
</dbReference>
<dbReference type="SUPFAM" id="SSF63829">
    <property type="entry name" value="Calcium-dependent phosphotriesterase"/>
    <property type="match status" value="1"/>
</dbReference>
<organism evidence="3 4">
    <name type="scientific">Glycocaulis abyssi</name>
    <dbReference type="NCBI Taxonomy" id="1433403"/>
    <lineage>
        <taxon>Bacteria</taxon>
        <taxon>Pseudomonadati</taxon>
        <taxon>Pseudomonadota</taxon>
        <taxon>Alphaproteobacteria</taxon>
        <taxon>Maricaulales</taxon>
        <taxon>Maricaulaceae</taxon>
        <taxon>Glycocaulis</taxon>
    </lineage>
</organism>
<dbReference type="PROSITE" id="PS51208">
    <property type="entry name" value="AUTOTRANSPORTER"/>
    <property type="match status" value="1"/>
</dbReference>
<dbReference type="Gene3D" id="2.40.128.130">
    <property type="entry name" value="Autotransporter beta-domain"/>
    <property type="match status" value="1"/>
</dbReference>
<dbReference type="InterPro" id="IPR036709">
    <property type="entry name" value="Autotransporte_beta_dom_sf"/>
</dbReference>
<dbReference type="EMBL" id="JBHSGQ010000005">
    <property type="protein sequence ID" value="MFC4725733.1"/>
    <property type="molecule type" value="Genomic_DNA"/>
</dbReference>
<name>A0ABV9NGR1_9PROT</name>
<reference evidence="4" key="1">
    <citation type="journal article" date="2019" name="Int. J. Syst. Evol. Microbiol.">
        <title>The Global Catalogue of Microorganisms (GCM) 10K type strain sequencing project: providing services to taxonomists for standard genome sequencing and annotation.</title>
        <authorList>
            <consortium name="The Broad Institute Genomics Platform"/>
            <consortium name="The Broad Institute Genome Sequencing Center for Infectious Disease"/>
            <person name="Wu L."/>
            <person name="Ma J."/>
        </authorList>
    </citation>
    <scope>NUCLEOTIDE SEQUENCE [LARGE SCALE GENOMIC DNA]</scope>
    <source>
        <strain evidence="4">CCUG 62981</strain>
    </source>
</reference>
<evidence type="ECO:0000259" key="2">
    <source>
        <dbReference type="PROSITE" id="PS51208"/>
    </source>
</evidence>
<keyword evidence="1" id="KW-0732">Signal</keyword>
<keyword evidence="4" id="KW-1185">Reference proteome</keyword>
<evidence type="ECO:0000313" key="4">
    <source>
        <dbReference type="Proteomes" id="UP001596024"/>
    </source>
</evidence>
<protein>
    <submittedName>
        <fullName evidence="3">Autotransporter domain-containing protein</fullName>
    </submittedName>
</protein>
<dbReference type="RefSeq" id="WP_371392701.1">
    <property type="nucleotide sequence ID" value="NZ_CP163421.1"/>
</dbReference>
<feature type="signal peptide" evidence="1">
    <location>
        <begin position="1"/>
        <end position="29"/>
    </location>
</feature>
<accession>A0ABV9NGR1</accession>
<dbReference type="NCBIfam" id="TIGR02913">
    <property type="entry name" value="HAF_rpt"/>
    <property type="match status" value="1"/>
</dbReference>
<sequence>MIQTIKSSLAASTALASILTVLAMAPAMSQELETYHDDEAFETYANAVSADGLVVVGRSRASTIDGYRAFRWTGDGGFEQLADAASAANALSSDGTVIVGSVSQDDTNHAFRWTTDGGLQVLDLPDGGVSALAYGVSADGSVIVGSSTGENNSATAVRWNADGQAFSLGTLEGGNRSTAFGVSGDGLVIVGESSSGTSGPWAEAFRWTEATGMVELGKLNNSDQSQARAASFDGSVIVGWARDGETQQQTAIRWTEETGMESLGMLNDGNLSIAYDVSDDGLVIVGSAANGDENNVFRAFRWTEDTGMQTVEDWLRDAGADIESDITWNARGVNGDGTVVVGDTHDNEMFIARVSQSGVGMITLDDLAQSLSGTGASNAMSAGGLGLAMNGAGSRPLDRRAEPGRSTAWIGGDWGRDSHGARDGDARLGEIGFGHNFGSLQLNGVLGITALEQNTLLGGRSDVDAHYVKLEVLAPLQVTDNGGLWLAVTGTGLWGEADIRRNYIANGGLVDTSTGSTDVEGYGVRTRLQWENALPGVSPYGELSYARVCLDAYSETGGSFPAAFNRLCDTATEARYGVDATLPVTEGLRLVGTLEGVRRFEGSGSNVTGQVIGLGGFDLGQAAYQRDWLRAGAGFELDIAGSTLSVMANGTTRGESASSWVAASWRVAF</sequence>
<comment type="caution">
    <text evidence="3">The sequence shown here is derived from an EMBL/GenBank/DDBJ whole genome shotgun (WGS) entry which is preliminary data.</text>
</comment>
<dbReference type="Proteomes" id="UP001596024">
    <property type="component" value="Unassembled WGS sequence"/>
</dbReference>
<evidence type="ECO:0000313" key="3">
    <source>
        <dbReference type="EMBL" id="MFC4725733.1"/>
    </source>
</evidence>